<organism evidence="3 4">
    <name type="scientific">Parvularcula maris</name>
    <dbReference type="NCBI Taxonomy" id="2965077"/>
    <lineage>
        <taxon>Bacteria</taxon>
        <taxon>Pseudomonadati</taxon>
        <taxon>Pseudomonadota</taxon>
        <taxon>Alphaproteobacteria</taxon>
        <taxon>Parvularculales</taxon>
        <taxon>Parvularculaceae</taxon>
        <taxon>Parvularcula</taxon>
    </lineage>
</organism>
<protein>
    <submittedName>
        <fullName evidence="3">Redoxin family protein</fullName>
    </submittedName>
</protein>
<dbReference type="SUPFAM" id="SSF52833">
    <property type="entry name" value="Thioredoxin-like"/>
    <property type="match status" value="1"/>
</dbReference>
<dbReference type="PANTHER" id="PTHR43640:SF1">
    <property type="entry name" value="THIOREDOXIN-DEPENDENT PEROXIREDOXIN"/>
    <property type="match status" value="1"/>
</dbReference>
<dbReference type="GO" id="GO:0016491">
    <property type="term" value="F:oxidoreductase activity"/>
    <property type="evidence" value="ECO:0007669"/>
    <property type="project" value="InterPro"/>
</dbReference>
<reference evidence="3" key="1">
    <citation type="submission" date="2022-07" db="EMBL/GenBank/DDBJ databases">
        <title>Parvularcula maris sp. nov., an algicidal bacterium isolated from seawater.</title>
        <authorList>
            <person name="Li F."/>
        </authorList>
    </citation>
    <scope>NUCLEOTIDE SEQUENCE</scope>
    <source>
        <strain evidence="3">BGMRC 0090</strain>
    </source>
</reference>
<comment type="caution">
    <text evidence="3">The sequence shown here is derived from an EMBL/GenBank/DDBJ whole genome shotgun (WGS) entry which is preliminary data.</text>
</comment>
<gene>
    <name evidence="3" type="ORF">NOG11_14425</name>
</gene>
<evidence type="ECO:0000259" key="2">
    <source>
        <dbReference type="PROSITE" id="PS51352"/>
    </source>
</evidence>
<name>A0A9X2LBE1_9PROT</name>
<keyword evidence="4" id="KW-1185">Reference proteome</keyword>
<sequence>MISTLAASLLALLAPMPGQAAPEFSEVSAGGETISLDQFEGKTVVLEWTNDGCPFVQKHYGAGNMQALQKRAGAEDIVWVQVISSAEGKQGYADAARATELNAERGAEPAYVLLDADGSMGRAYAAKTTPHMFIIDGEGTLRYNGAIDTIPSSNPADIKRADNYVSTALSQMKNGGEVVTKVSKPYGCSVKYADS</sequence>
<dbReference type="InterPro" id="IPR036249">
    <property type="entry name" value="Thioredoxin-like_sf"/>
</dbReference>
<dbReference type="InterPro" id="IPR013740">
    <property type="entry name" value="Redoxin"/>
</dbReference>
<dbReference type="PANTHER" id="PTHR43640">
    <property type="entry name" value="OS07G0260300 PROTEIN"/>
    <property type="match status" value="1"/>
</dbReference>
<evidence type="ECO:0000313" key="4">
    <source>
        <dbReference type="Proteomes" id="UP001142610"/>
    </source>
</evidence>
<dbReference type="InterPro" id="IPR013766">
    <property type="entry name" value="Thioredoxin_domain"/>
</dbReference>
<dbReference type="EMBL" id="JANIBC010000022">
    <property type="protein sequence ID" value="MCQ8186575.1"/>
    <property type="molecule type" value="Genomic_DNA"/>
</dbReference>
<feature type="signal peptide" evidence="1">
    <location>
        <begin position="1"/>
        <end position="20"/>
    </location>
</feature>
<proteinExistence type="predicted"/>
<feature type="domain" description="Thioredoxin" evidence="2">
    <location>
        <begin position="15"/>
        <end position="167"/>
    </location>
</feature>
<dbReference type="InterPro" id="IPR047262">
    <property type="entry name" value="PRX-like1"/>
</dbReference>
<dbReference type="PROSITE" id="PS51352">
    <property type="entry name" value="THIOREDOXIN_2"/>
    <property type="match status" value="1"/>
</dbReference>
<dbReference type="Gene3D" id="3.40.30.10">
    <property type="entry name" value="Glutaredoxin"/>
    <property type="match status" value="1"/>
</dbReference>
<dbReference type="Proteomes" id="UP001142610">
    <property type="component" value="Unassembled WGS sequence"/>
</dbReference>
<dbReference type="AlphaFoldDB" id="A0A9X2LBE1"/>
<accession>A0A9X2LBE1</accession>
<dbReference type="RefSeq" id="WP_256620512.1">
    <property type="nucleotide sequence ID" value="NZ_JANIBC010000022.1"/>
</dbReference>
<feature type="chain" id="PRO_5040989130" evidence="1">
    <location>
        <begin position="21"/>
        <end position="195"/>
    </location>
</feature>
<evidence type="ECO:0000313" key="3">
    <source>
        <dbReference type="EMBL" id="MCQ8186575.1"/>
    </source>
</evidence>
<dbReference type="Pfam" id="PF08534">
    <property type="entry name" value="Redoxin"/>
    <property type="match status" value="1"/>
</dbReference>
<evidence type="ECO:0000256" key="1">
    <source>
        <dbReference type="SAM" id="SignalP"/>
    </source>
</evidence>
<keyword evidence="1" id="KW-0732">Signal</keyword>